<sequence>MLLPHLEALQKSATALAELDVLVNLAERAYTLNYTCPTLTDKPGIKLVGGRHPVVEQVLSEPFYR</sequence>
<dbReference type="AlphaFoldDB" id="A0A2X2T410"/>
<name>A0A2X2T410_9ENTR</name>
<dbReference type="Proteomes" id="UP000251197">
    <property type="component" value="Unassembled WGS sequence"/>
</dbReference>
<reference evidence="1 2" key="1">
    <citation type="submission" date="2018-06" db="EMBL/GenBank/DDBJ databases">
        <authorList>
            <consortium name="Pathogen Informatics"/>
            <person name="Doyle S."/>
        </authorList>
    </citation>
    <scope>NUCLEOTIDE SEQUENCE [LARGE SCALE GENOMIC DNA]</scope>
    <source>
        <strain evidence="1 2">NCTC12120</strain>
    </source>
</reference>
<evidence type="ECO:0000313" key="1">
    <source>
        <dbReference type="EMBL" id="SQA99786.1"/>
    </source>
</evidence>
<dbReference type="InterPro" id="IPR036187">
    <property type="entry name" value="DNA_mismatch_repair_MutS_sf"/>
</dbReference>
<dbReference type="SUPFAM" id="SSF48334">
    <property type="entry name" value="DNA repair protein MutS, domain III"/>
    <property type="match status" value="1"/>
</dbReference>
<organism evidence="1 2">
    <name type="scientific">Cedecea neteri</name>
    <dbReference type="NCBI Taxonomy" id="158822"/>
    <lineage>
        <taxon>Bacteria</taxon>
        <taxon>Pseudomonadati</taxon>
        <taxon>Pseudomonadota</taxon>
        <taxon>Gammaproteobacteria</taxon>
        <taxon>Enterobacterales</taxon>
        <taxon>Enterobacteriaceae</taxon>
        <taxon>Cedecea</taxon>
    </lineage>
</organism>
<accession>A0A2X2T410</accession>
<dbReference type="EMBL" id="UAVU01000003">
    <property type="protein sequence ID" value="SQA99786.1"/>
    <property type="molecule type" value="Genomic_DNA"/>
</dbReference>
<proteinExistence type="predicted"/>
<evidence type="ECO:0000313" key="2">
    <source>
        <dbReference type="Proteomes" id="UP000251197"/>
    </source>
</evidence>
<dbReference type="Gene3D" id="1.10.1420.10">
    <property type="match status" value="1"/>
</dbReference>
<protein>
    <submittedName>
        <fullName evidence="1">DNA mismatch repair protein mutS</fullName>
    </submittedName>
</protein>
<gene>
    <name evidence="1" type="primary">mutS_4</name>
    <name evidence="1" type="ORF">NCTC12120_03715</name>
</gene>